<evidence type="ECO:0000256" key="1">
    <source>
        <dbReference type="ARBA" id="ARBA00022679"/>
    </source>
</evidence>
<evidence type="ECO:0000259" key="3">
    <source>
        <dbReference type="PROSITE" id="PS51186"/>
    </source>
</evidence>
<dbReference type="EMBL" id="CP139368">
    <property type="protein sequence ID" value="WPR91029.1"/>
    <property type="molecule type" value="Genomic_DNA"/>
</dbReference>
<dbReference type="PANTHER" id="PTHR43877">
    <property type="entry name" value="AMINOALKYLPHOSPHONATE N-ACETYLTRANSFERASE-RELATED-RELATED"/>
    <property type="match status" value="1"/>
</dbReference>
<dbReference type="Gene3D" id="3.40.630.30">
    <property type="match status" value="1"/>
</dbReference>
<dbReference type="InterPro" id="IPR000182">
    <property type="entry name" value="GNAT_dom"/>
</dbReference>
<sequence>MSGFAVRDATPRDGAFIADMLVEAANWRGLPSVTRAEVLAGMQRRYIAGWPRPSDAGFIATDDMGSAIGAAWYRVLPRSEPGFGFVATGVPELVIGVRAPWRSRGVGRALLTALIADAGRAGHARLALSVERGNHAATLYRDLGFREVDSSPERVTMVRRLR</sequence>
<dbReference type="InterPro" id="IPR016181">
    <property type="entry name" value="Acyl_CoA_acyltransferase"/>
</dbReference>
<name>A0ABZ0SPZ1_9MICO</name>
<evidence type="ECO:0000313" key="5">
    <source>
        <dbReference type="Proteomes" id="UP001323798"/>
    </source>
</evidence>
<gene>
    <name evidence="4" type="ORF">SM116_06975</name>
</gene>
<dbReference type="InterPro" id="IPR050832">
    <property type="entry name" value="Bact_Acetyltransf"/>
</dbReference>
<dbReference type="PROSITE" id="PS51186">
    <property type="entry name" value="GNAT"/>
    <property type="match status" value="1"/>
</dbReference>
<evidence type="ECO:0000313" key="4">
    <source>
        <dbReference type="EMBL" id="WPR91029.1"/>
    </source>
</evidence>
<protein>
    <submittedName>
        <fullName evidence="4">GNAT family N-acetyltransferase</fullName>
    </submittedName>
</protein>
<evidence type="ECO:0000256" key="2">
    <source>
        <dbReference type="ARBA" id="ARBA00023315"/>
    </source>
</evidence>
<reference evidence="4 5" key="1">
    <citation type="submission" date="2023-11" db="EMBL/GenBank/DDBJ databases">
        <title>Genome sequence of Microbacterium rhizosphaerae KACC 19337.</title>
        <authorList>
            <person name="Choi H."/>
            <person name="Kim S."/>
            <person name="Kim Y."/>
            <person name="Kwon S.-W."/>
            <person name="Heo J."/>
        </authorList>
    </citation>
    <scope>NUCLEOTIDE SEQUENCE [LARGE SCALE GENOMIC DNA]</scope>
    <source>
        <strain evidence="4 5">KACC 19337</strain>
    </source>
</reference>
<keyword evidence="5" id="KW-1185">Reference proteome</keyword>
<dbReference type="SUPFAM" id="SSF55729">
    <property type="entry name" value="Acyl-CoA N-acyltransferases (Nat)"/>
    <property type="match status" value="1"/>
</dbReference>
<proteinExistence type="predicted"/>
<organism evidence="4 5">
    <name type="scientific">Microbacterium rhizosphaerae</name>
    <dbReference type="NCBI Taxonomy" id="1678237"/>
    <lineage>
        <taxon>Bacteria</taxon>
        <taxon>Bacillati</taxon>
        <taxon>Actinomycetota</taxon>
        <taxon>Actinomycetes</taxon>
        <taxon>Micrococcales</taxon>
        <taxon>Microbacteriaceae</taxon>
        <taxon>Microbacterium</taxon>
    </lineage>
</organism>
<dbReference type="Pfam" id="PF00583">
    <property type="entry name" value="Acetyltransf_1"/>
    <property type="match status" value="1"/>
</dbReference>
<keyword evidence="2" id="KW-0012">Acyltransferase</keyword>
<dbReference type="Proteomes" id="UP001323798">
    <property type="component" value="Chromosome"/>
</dbReference>
<keyword evidence="1" id="KW-0808">Transferase</keyword>
<accession>A0ABZ0SPZ1</accession>
<feature type="domain" description="N-acetyltransferase" evidence="3">
    <location>
        <begin position="4"/>
        <end position="162"/>
    </location>
</feature>
<dbReference type="CDD" id="cd04301">
    <property type="entry name" value="NAT_SF"/>
    <property type="match status" value="1"/>
</dbReference>
<dbReference type="RefSeq" id="WP_320943732.1">
    <property type="nucleotide sequence ID" value="NZ_BAABEU010000004.1"/>
</dbReference>